<name>A0A2S2FF70_9GAMM</name>
<keyword evidence="3" id="KW-1185">Reference proteome</keyword>
<sequence>MKKVVFISLSLALCSNLAFANENTPLTTQSSLCLFNGTPSVEFKTIKKIKVGKGTYGGFTDLYPRLHEVADKYQANAVINYTVSQRFGFWPWRIVRPVGMGTMVKINTAFDCKALGGTAI</sequence>
<feature type="chain" id="PRO_5015720101" evidence="1">
    <location>
        <begin position="21"/>
        <end position="120"/>
    </location>
</feature>
<dbReference type="Proteomes" id="UP000245977">
    <property type="component" value="Chromosome"/>
</dbReference>
<dbReference type="RefSeq" id="WP_065994666.1">
    <property type="nucleotide sequence ID" value="NZ_CP029397.2"/>
</dbReference>
<protein>
    <submittedName>
        <fullName evidence="2">Peptide signal protein</fullName>
    </submittedName>
</protein>
<dbReference type="OrthoDB" id="6704512at2"/>
<organism evidence="2 3">
    <name type="scientific">Acinetobacter defluvii</name>
    <dbReference type="NCBI Taxonomy" id="1871111"/>
    <lineage>
        <taxon>Bacteria</taxon>
        <taxon>Pseudomonadati</taxon>
        <taxon>Pseudomonadota</taxon>
        <taxon>Gammaproteobacteria</taxon>
        <taxon>Moraxellales</taxon>
        <taxon>Moraxellaceae</taxon>
        <taxon>Acinetobacter</taxon>
    </lineage>
</organism>
<dbReference type="AlphaFoldDB" id="A0A2S2FF70"/>
<keyword evidence="1" id="KW-0732">Signal</keyword>
<dbReference type="KEGG" id="adv:DJ533_14115"/>
<dbReference type="EMBL" id="CP029397">
    <property type="protein sequence ID" value="AWL29623.1"/>
    <property type="molecule type" value="Genomic_DNA"/>
</dbReference>
<evidence type="ECO:0000313" key="3">
    <source>
        <dbReference type="Proteomes" id="UP000245977"/>
    </source>
</evidence>
<feature type="signal peptide" evidence="1">
    <location>
        <begin position="1"/>
        <end position="20"/>
    </location>
</feature>
<evidence type="ECO:0000256" key="1">
    <source>
        <dbReference type="SAM" id="SignalP"/>
    </source>
</evidence>
<gene>
    <name evidence="2" type="ORF">DJ533_14115</name>
</gene>
<accession>A0A2S2FF70</accession>
<proteinExistence type="predicted"/>
<evidence type="ECO:0000313" key="2">
    <source>
        <dbReference type="EMBL" id="AWL29623.1"/>
    </source>
</evidence>
<reference evidence="2" key="1">
    <citation type="submission" date="2019-08" db="EMBL/GenBank/DDBJ databases">
        <title>The complete genome of Acinetobacter defluvii strain WCHAD010030.</title>
        <authorList>
            <person name="Hu Y."/>
            <person name="Qin J."/>
            <person name="Feng Y."/>
            <person name="Zong Z."/>
        </authorList>
    </citation>
    <scope>NUCLEOTIDE SEQUENCE</scope>
    <source>
        <strain evidence="2">WCHA30</strain>
    </source>
</reference>